<keyword evidence="18" id="KW-0119">Carbohydrate metabolism</keyword>
<keyword evidence="19" id="KW-0326">Glycosidase</keyword>
<evidence type="ECO:0000256" key="25">
    <source>
        <dbReference type="ARBA" id="ARBA00041413"/>
    </source>
</evidence>
<keyword evidence="10" id="KW-0732">Signal</keyword>
<dbReference type="EMBL" id="JAGEUA010000011">
    <property type="protein sequence ID" value="KAL0962493.1"/>
    <property type="molecule type" value="Genomic_DNA"/>
</dbReference>
<evidence type="ECO:0000256" key="22">
    <source>
        <dbReference type="ARBA" id="ARBA00038519"/>
    </source>
</evidence>
<evidence type="ECO:0000313" key="27">
    <source>
        <dbReference type="EMBL" id="KAL0962493.1"/>
    </source>
</evidence>
<evidence type="ECO:0000256" key="11">
    <source>
        <dbReference type="ARBA" id="ARBA00022737"/>
    </source>
</evidence>
<dbReference type="SUPFAM" id="SSF50939">
    <property type="entry name" value="Sialidases"/>
    <property type="match status" value="1"/>
</dbReference>
<keyword evidence="9" id="KW-0597">Phosphoprotein</keyword>
<dbReference type="PROSITE" id="PS51257">
    <property type="entry name" value="PROKAR_LIPOPROTEIN"/>
    <property type="match status" value="1"/>
</dbReference>
<evidence type="ECO:0000256" key="20">
    <source>
        <dbReference type="ARBA" id="ARBA00023329"/>
    </source>
</evidence>
<comment type="function">
    <text evidence="21">Catalyzes the removal of sialic acid (N-acetylneuraminic acid) moieties from glycoproteins and glycolipids. To be active, it is strictly dependent on its presence in the multienzyme complex. Appears to have a preference for alpha 2-3 and alpha 2-6 sialyl linkage.</text>
</comment>
<dbReference type="GO" id="GO:0043202">
    <property type="term" value="C:lysosomal lumen"/>
    <property type="evidence" value="ECO:0007669"/>
    <property type="project" value="UniProtKB-SubCell"/>
</dbReference>
<keyword evidence="12" id="KW-0378">Hydrolase</keyword>
<evidence type="ECO:0000256" key="6">
    <source>
        <dbReference type="ARBA" id="ARBA00009348"/>
    </source>
</evidence>
<keyword evidence="13" id="KW-0442">Lipid degradation</keyword>
<keyword evidence="11" id="KW-0677">Repeat</keyword>
<evidence type="ECO:0000256" key="15">
    <source>
        <dbReference type="ARBA" id="ARBA00023136"/>
    </source>
</evidence>
<evidence type="ECO:0000256" key="12">
    <source>
        <dbReference type="ARBA" id="ARBA00022801"/>
    </source>
</evidence>
<evidence type="ECO:0000256" key="21">
    <source>
        <dbReference type="ARBA" id="ARBA00037235"/>
    </source>
</evidence>
<keyword evidence="20" id="KW-0968">Cytoplasmic vesicle</keyword>
<evidence type="ECO:0000256" key="14">
    <source>
        <dbReference type="ARBA" id="ARBA00023098"/>
    </source>
</evidence>
<keyword evidence="16" id="KW-0325">Glycoprotein</keyword>
<sequence>MVARASLMEIQSRLTVFFLVVIASCIQLCTSFGQINPLVYDEQLLWVSGGAGEVSTYRIPLLSFTPKGSLLAFAEARKMSASDVGAKFLAIRRSTDRGTTWSPTYFIVDDGSLVDGLNLGSVVVDEEIGSVILIYSLCFHQYQCEPASVMLVESFDDGVTWSHPRNLSVQLGVKNFAPGPGFGIQKHYPPAKGRLVVCGHGTLEGNGVFCILSDDHGRSWKNGAALKSIPYNQPKQALDFNPDECQLVEMEDGSIVINVRNQNNYHCRCRMVTRSLDGGETLPLEHLVFDTTLIDPVVAAGMLQKEGVMYFINPANNSQRVNLTLRWSLTNGTSWEKNSVQIWAGPSGYSSMTSFAHGGAEDRKYIFVIYEKGHKDYDETISFAKIHLYGGLF</sequence>
<accession>A0ABD0W163</accession>
<evidence type="ECO:0000256" key="13">
    <source>
        <dbReference type="ARBA" id="ARBA00022963"/>
    </source>
</evidence>
<keyword evidence="15" id="KW-0472">Membrane</keyword>
<keyword evidence="28" id="KW-1185">Reference proteome</keyword>
<evidence type="ECO:0000256" key="17">
    <source>
        <dbReference type="ARBA" id="ARBA00023228"/>
    </source>
</evidence>
<evidence type="ECO:0000256" key="5">
    <source>
        <dbReference type="ARBA" id="ARBA00004541"/>
    </source>
</evidence>
<evidence type="ECO:0000256" key="18">
    <source>
        <dbReference type="ARBA" id="ARBA00023277"/>
    </source>
</evidence>
<dbReference type="GO" id="GO:0005765">
    <property type="term" value="C:lysosomal membrane"/>
    <property type="evidence" value="ECO:0007669"/>
    <property type="project" value="UniProtKB-SubCell"/>
</dbReference>
<gene>
    <name evidence="27" type="ORF">UPYG_G00340730</name>
</gene>
<keyword evidence="14" id="KW-0443">Lipid metabolism</keyword>
<protein>
    <recommendedName>
        <fullName evidence="23">Sialidase-1</fullName>
        <ecNumber evidence="7">3.2.1.18</ecNumber>
    </recommendedName>
    <alternativeName>
        <fullName evidence="25">Lysosomal sialidase</fullName>
    </alternativeName>
    <alternativeName>
        <fullName evidence="24">N-acetyl-alpha-neuraminidase 1</fullName>
    </alternativeName>
</protein>
<organism evidence="27 28">
    <name type="scientific">Umbra pygmaea</name>
    <name type="common">Eastern mudminnow</name>
    <dbReference type="NCBI Taxonomy" id="75934"/>
    <lineage>
        <taxon>Eukaryota</taxon>
        <taxon>Metazoa</taxon>
        <taxon>Chordata</taxon>
        <taxon>Craniata</taxon>
        <taxon>Vertebrata</taxon>
        <taxon>Euteleostomi</taxon>
        <taxon>Actinopterygii</taxon>
        <taxon>Neopterygii</taxon>
        <taxon>Teleostei</taxon>
        <taxon>Protacanthopterygii</taxon>
        <taxon>Esociformes</taxon>
        <taxon>Umbridae</taxon>
        <taxon>Umbra</taxon>
    </lineage>
</organism>
<dbReference type="GO" id="GO:0031410">
    <property type="term" value="C:cytoplasmic vesicle"/>
    <property type="evidence" value="ECO:0007669"/>
    <property type="project" value="UniProtKB-SubCell"/>
</dbReference>
<dbReference type="InterPro" id="IPR026856">
    <property type="entry name" value="Sialidase_fam"/>
</dbReference>
<evidence type="ECO:0000256" key="10">
    <source>
        <dbReference type="ARBA" id="ARBA00022729"/>
    </source>
</evidence>
<evidence type="ECO:0000256" key="9">
    <source>
        <dbReference type="ARBA" id="ARBA00022553"/>
    </source>
</evidence>
<evidence type="ECO:0000256" key="24">
    <source>
        <dbReference type="ARBA" id="ARBA00041332"/>
    </source>
</evidence>
<evidence type="ECO:0000256" key="2">
    <source>
        <dbReference type="ARBA" id="ARBA00004207"/>
    </source>
</evidence>
<dbReference type="InterPro" id="IPR011040">
    <property type="entry name" value="Sialidase"/>
</dbReference>
<dbReference type="Pfam" id="PF13088">
    <property type="entry name" value="BNR_2"/>
    <property type="match status" value="1"/>
</dbReference>
<dbReference type="GO" id="GO:0005886">
    <property type="term" value="C:plasma membrane"/>
    <property type="evidence" value="ECO:0007669"/>
    <property type="project" value="UniProtKB-SubCell"/>
</dbReference>
<evidence type="ECO:0000256" key="8">
    <source>
        <dbReference type="ARBA" id="ARBA00022475"/>
    </source>
</evidence>
<dbReference type="GO" id="GO:0004308">
    <property type="term" value="F:exo-alpha-sialidase activity"/>
    <property type="evidence" value="ECO:0007669"/>
    <property type="project" value="UniProtKB-EC"/>
</dbReference>
<evidence type="ECO:0000259" key="26">
    <source>
        <dbReference type="Pfam" id="PF13088"/>
    </source>
</evidence>
<dbReference type="PANTHER" id="PTHR10628:SF25">
    <property type="entry name" value="SIALIDASE-1"/>
    <property type="match status" value="1"/>
</dbReference>
<name>A0ABD0W163_UMBPY</name>
<evidence type="ECO:0000256" key="23">
    <source>
        <dbReference type="ARBA" id="ARBA00040509"/>
    </source>
</evidence>
<feature type="domain" description="Sialidase" evidence="26">
    <location>
        <begin position="68"/>
        <end position="358"/>
    </location>
</feature>
<dbReference type="CDD" id="cd15482">
    <property type="entry name" value="Sialidase_non-viral"/>
    <property type="match status" value="1"/>
</dbReference>
<dbReference type="PANTHER" id="PTHR10628">
    <property type="entry name" value="SIALIDASE"/>
    <property type="match status" value="1"/>
</dbReference>
<evidence type="ECO:0000256" key="4">
    <source>
        <dbReference type="ARBA" id="ARBA00004236"/>
    </source>
</evidence>
<dbReference type="InterPro" id="IPR036278">
    <property type="entry name" value="Sialidase_sf"/>
</dbReference>
<comment type="caution">
    <text evidence="27">The sequence shown here is derived from an EMBL/GenBank/DDBJ whole genome shotgun (WGS) entry which is preliminary data.</text>
</comment>
<dbReference type="GO" id="GO:0016042">
    <property type="term" value="P:lipid catabolic process"/>
    <property type="evidence" value="ECO:0007669"/>
    <property type="project" value="UniProtKB-KW"/>
</dbReference>
<dbReference type="Gene3D" id="2.120.10.10">
    <property type="match status" value="1"/>
</dbReference>
<evidence type="ECO:0000313" key="28">
    <source>
        <dbReference type="Proteomes" id="UP001557470"/>
    </source>
</evidence>
<comment type="similarity">
    <text evidence="6">Belongs to the glycosyl hydrolase 33 family.</text>
</comment>
<comment type="catalytic activity">
    <reaction evidence="1">
        <text>Hydrolysis of alpha-(2-&gt;3)-, alpha-(2-&gt;6)-, alpha-(2-&gt;8)- glycosidic linkages of terminal sialic acid residues in oligosaccharides, glycoproteins, glycolipids, colominic acid and synthetic substrates.</text>
        <dbReference type="EC" id="3.2.1.18"/>
    </reaction>
</comment>
<keyword evidence="17" id="KW-0458">Lysosome</keyword>
<evidence type="ECO:0000256" key="7">
    <source>
        <dbReference type="ARBA" id="ARBA00012733"/>
    </source>
</evidence>
<evidence type="ECO:0000256" key="19">
    <source>
        <dbReference type="ARBA" id="ARBA00023295"/>
    </source>
</evidence>
<evidence type="ECO:0000256" key="3">
    <source>
        <dbReference type="ARBA" id="ARBA00004227"/>
    </source>
</evidence>
<evidence type="ECO:0000256" key="16">
    <source>
        <dbReference type="ARBA" id="ARBA00023180"/>
    </source>
</evidence>
<reference evidence="27 28" key="1">
    <citation type="submission" date="2024-06" db="EMBL/GenBank/DDBJ databases">
        <authorList>
            <person name="Pan Q."/>
            <person name="Wen M."/>
            <person name="Jouanno E."/>
            <person name="Zahm M."/>
            <person name="Klopp C."/>
            <person name="Cabau C."/>
            <person name="Louis A."/>
            <person name="Berthelot C."/>
            <person name="Parey E."/>
            <person name="Roest Crollius H."/>
            <person name="Montfort J."/>
            <person name="Robinson-Rechavi M."/>
            <person name="Bouchez O."/>
            <person name="Lampietro C."/>
            <person name="Lopez Roques C."/>
            <person name="Donnadieu C."/>
            <person name="Postlethwait J."/>
            <person name="Bobe J."/>
            <person name="Verreycken H."/>
            <person name="Guiguen Y."/>
        </authorList>
    </citation>
    <scope>NUCLEOTIDE SEQUENCE [LARGE SCALE GENOMIC DNA]</scope>
    <source>
        <strain evidence="27">Up_M1</strain>
        <tissue evidence="27">Testis</tissue>
    </source>
</reference>
<keyword evidence="8" id="KW-1003">Cell membrane</keyword>
<evidence type="ECO:0000256" key="1">
    <source>
        <dbReference type="ARBA" id="ARBA00000427"/>
    </source>
</evidence>
<dbReference type="AlphaFoldDB" id="A0ABD0W163"/>
<dbReference type="Proteomes" id="UP001557470">
    <property type="component" value="Unassembled WGS sequence"/>
</dbReference>
<comment type="subunit">
    <text evidence="22">Interacts with cathepsin A (protective protein), beta-galactosidase and N-acetylgalactosamine-6-sulfate sulfatase in a multienzyme complex.</text>
</comment>
<dbReference type="FunFam" id="2.120.10.10:FF:000003">
    <property type="entry name" value="Neuraminidase 1"/>
    <property type="match status" value="1"/>
</dbReference>
<proteinExistence type="inferred from homology"/>
<dbReference type="EC" id="3.2.1.18" evidence="7"/>
<comment type="subcellular location">
    <subcellularLocation>
        <location evidence="4">Cell membrane</location>
    </subcellularLocation>
    <subcellularLocation>
        <location evidence="5">Cytoplasmic vesicle</location>
    </subcellularLocation>
    <subcellularLocation>
        <location evidence="3">Lysosome lumen</location>
    </subcellularLocation>
    <subcellularLocation>
        <location evidence="2">Lysosome membrane</location>
        <topology evidence="2">Peripheral membrane protein</topology>
        <orientation evidence="2">Lumenal side</orientation>
    </subcellularLocation>
</comment>